<organism evidence="23 24">
    <name type="scientific">Oceanococcus atlanticus</name>
    <dbReference type="NCBI Taxonomy" id="1317117"/>
    <lineage>
        <taxon>Bacteria</taxon>
        <taxon>Pseudomonadati</taxon>
        <taxon>Pseudomonadota</taxon>
        <taxon>Gammaproteobacteria</taxon>
        <taxon>Chromatiales</taxon>
        <taxon>Oceanococcaceae</taxon>
        <taxon>Oceanococcus</taxon>
    </lineage>
</organism>
<comment type="caution">
    <text evidence="23">The sequence shown here is derived from an EMBL/GenBank/DDBJ whole genome shotgun (WGS) entry which is preliminary data.</text>
</comment>
<dbReference type="UniPathway" id="UPA00219"/>
<evidence type="ECO:0000256" key="1">
    <source>
        <dbReference type="ARBA" id="ARBA00001936"/>
    </source>
</evidence>
<dbReference type="SUPFAM" id="SSF52440">
    <property type="entry name" value="PreATP-grasp domain"/>
    <property type="match status" value="1"/>
</dbReference>
<evidence type="ECO:0000256" key="6">
    <source>
        <dbReference type="ARBA" id="ARBA00012216"/>
    </source>
</evidence>
<evidence type="ECO:0000259" key="22">
    <source>
        <dbReference type="PROSITE" id="PS50975"/>
    </source>
</evidence>
<dbReference type="InterPro" id="IPR011127">
    <property type="entry name" value="Dala_Dala_lig_N"/>
</dbReference>
<keyword evidence="7 18" id="KW-0963">Cytoplasm</keyword>
<comment type="catalytic activity">
    <reaction evidence="17 18">
        <text>2 D-alanine + ATP = D-alanyl-D-alanine + ADP + phosphate + H(+)</text>
        <dbReference type="Rhea" id="RHEA:11224"/>
        <dbReference type="ChEBI" id="CHEBI:15378"/>
        <dbReference type="ChEBI" id="CHEBI:30616"/>
        <dbReference type="ChEBI" id="CHEBI:43474"/>
        <dbReference type="ChEBI" id="CHEBI:57416"/>
        <dbReference type="ChEBI" id="CHEBI:57822"/>
        <dbReference type="ChEBI" id="CHEBI:456216"/>
        <dbReference type="EC" id="6.3.2.4"/>
    </reaction>
</comment>
<feature type="domain" description="ATP-grasp" evidence="22">
    <location>
        <begin position="107"/>
        <end position="302"/>
    </location>
</feature>
<evidence type="ECO:0000256" key="16">
    <source>
        <dbReference type="ARBA" id="ARBA00023316"/>
    </source>
</evidence>
<dbReference type="InterPro" id="IPR016185">
    <property type="entry name" value="PreATP-grasp_dom_sf"/>
</dbReference>
<accession>A0A1Y1SHV7</accession>
<keyword evidence="13 18" id="KW-0133">Cell shape</keyword>
<dbReference type="Gene3D" id="3.40.50.20">
    <property type="match status" value="1"/>
</dbReference>
<evidence type="ECO:0000256" key="5">
    <source>
        <dbReference type="ARBA" id="ARBA00010871"/>
    </source>
</evidence>
<comment type="pathway">
    <text evidence="4 18">Cell wall biogenesis; peptidoglycan biosynthesis.</text>
</comment>
<keyword evidence="24" id="KW-1185">Reference proteome</keyword>
<dbReference type="OrthoDB" id="9813261at2"/>
<dbReference type="NCBIfam" id="NF002378">
    <property type="entry name" value="PRK01372.1"/>
    <property type="match status" value="1"/>
</dbReference>
<dbReference type="GO" id="GO:0046872">
    <property type="term" value="F:metal ion binding"/>
    <property type="evidence" value="ECO:0007669"/>
    <property type="project" value="UniProtKB-KW"/>
</dbReference>
<feature type="binding site" evidence="20">
    <location>
        <position position="269"/>
    </location>
    <ligand>
        <name>Mg(2+)</name>
        <dbReference type="ChEBI" id="CHEBI:18420"/>
        <label>2</label>
    </ligand>
</feature>
<sequence length="308" mass="32822">MTRSAQDMGRVAVLYGGWSAEREVSLQSGAEAFAALQRLGVDASLIDATPEQVLGLKAAGFDRVFIALHGRGGEDGTVQAALALQGLPYTGCGVAASALAMSKAQTKRIWRAEKLPTPRSVLLRAGFDPAGVVAELGLPIFVKPASEGSSIGMSKVSRVEDLAAAYAAAAQFDEQVLAEQFIDGLEYTATILDGEVLPLIRVQPQAEFYDYHAKYQAEDTGYHCPCGLPAEQEQRCAALALEAFDAVGGRGWGRVDLFVDQQGQPWLLEVNTVPGLTTHSLVPMAARATGIDFDQLIWRILLTSEEGA</sequence>
<dbReference type="STRING" id="1317117.ATO7_05135"/>
<dbReference type="GO" id="GO:0009252">
    <property type="term" value="P:peptidoglycan biosynthetic process"/>
    <property type="evidence" value="ECO:0007669"/>
    <property type="project" value="UniProtKB-UniRule"/>
</dbReference>
<dbReference type="GO" id="GO:0008360">
    <property type="term" value="P:regulation of cell shape"/>
    <property type="evidence" value="ECO:0007669"/>
    <property type="project" value="UniProtKB-KW"/>
</dbReference>
<dbReference type="PANTHER" id="PTHR23132">
    <property type="entry name" value="D-ALANINE--D-ALANINE LIGASE"/>
    <property type="match status" value="1"/>
</dbReference>
<evidence type="ECO:0000256" key="21">
    <source>
        <dbReference type="PROSITE-ProRule" id="PRU00409"/>
    </source>
</evidence>
<dbReference type="Gene3D" id="3.30.1490.20">
    <property type="entry name" value="ATP-grasp fold, A domain"/>
    <property type="match status" value="1"/>
</dbReference>
<dbReference type="PROSITE" id="PS00844">
    <property type="entry name" value="DALA_DALA_LIGASE_2"/>
    <property type="match status" value="1"/>
</dbReference>
<dbReference type="EMBL" id="AQQV01000001">
    <property type="protein sequence ID" value="ORE89236.1"/>
    <property type="molecule type" value="Genomic_DNA"/>
</dbReference>
<keyword evidence="9 20" id="KW-0479">Metal-binding</keyword>
<gene>
    <name evidence="18 23" type="primary">ddl</name>
    <name evidence="23" type="ORF">ATO7_05135</name>
</gene>
<evidence type="ECO:0000256" key="18">
    <source>
        <dbReference type="HAMAP-Rule" id="MF_00047"/>
    </source>
</evidence>
<feature type="binding site" evidence="20">
    <location>
        <position position="256"/>
    </location>
    <ligand>
        <name>Mg(2+)</name>
        <dbReference type="ChEBI" id="CHEBI:18420"/>
        <label>1</label>
    </ligand>
</feature>
<dbReference type="GO" id="GO:0008716">
    <property type="term" value="F:D-alanine-D-alanine ligase activity"/>
    <property type="evidence" value="ECO:0007669"/>
    <property type="project" value="UniProtKB-UniRule"/>
</dbReference>
<keyword evidence="11 21" id="KW-0067">ATP-binding</keyword>
<feature type="active site" evidence="19">
    <location>
        <position position="280"/>
    </location>
</feature>
<dbReference type="FunFam" id="3.30.470.20:FF:000008">
    <property type="entry name" value="D-alanine--D-alanine ligase"/>
    <property type="match status" value="1"/>
</dbReference>
<dbReference type="GO" id="GO:0005829">
    <property type="term" value="C:cytosol"/>
    <property type="evidence" value="ECO:0007669"/>
    <property type="project" value="TreeGrafter"/>
</dbReference>
<evidence type="ECO:0000256" key="2">
    <source>
        <dbReference type="ARBA" id="ARBA00003921"/>
    </source>
</evidence>
<dbReference type="Pfam" id="PF07478">
    <property type="entry name" value="Dala_Dala_lig_C"/>
    <property type="match status" value="1"/>
</dbReference>
<feature type="active site" evidence="19">
    <location>
        <position position="21"/>
    </location>
</feature>
<evidence type="ECO:0000256" key="10">
    <source>
        <dbReference type="ARBA" id="ARBA00022741"/>
    </source>
</evidence>
<dbReference type="Proteomes" id="UP000192342">
    <property type="component" value="Unassembled WGS sequence"/>
</dbReference>
<dbReference type="PANTHER" id="PTHR23132:SF23">
    <property type="entry name" value="D-ALANINE--D-ALANINE LIGASE B"/>
    <property type="match status" value="1"/>
</dbReference>
<comment type="similarity">
    <text evidence="5 18">Belongs to the D-alanine--D-alanine ligase family.</text>
</comment>
<dbReference type="RefSeq" id="WP_083560168.1">
    <property type="nucleotide sequence ID" value="NZ_AQQV01000001.1"/>
</dbReference>
<keyword evidence="10 21" id="KW-0547">Nucleotide-binding</keyword>
<dbReference type="InterPro" id="IPR005905">
    <property type="entry name" value="D_ala_D_ala"/>
</dbReference>
<protein>
    <recommendedName>
        <fullName evidence="6 18">D-alanine--D-alanine ligase</fullName>
        <ecNumber evidence="6 18">6.3.2.4</ecNumber>
    </recommendedName>
    <alternativeName>
        <fullName evidence="18">D-Ala-D-Ala ligase</fullName>
    </alternativeName>
    <alternativeName>
        <fullName evidence="18">D-alanylalanine synthetase</fullName>
    </alternativeName>
</protein>
<dbReference type="SUPFAM" id="SSF56059">
    <property type="entry name" value="Glutathione synthetase ATP-binding domain-like"/>
    <property type="match status" value="1"/>
</dbReference>
<dbReference type="PROSITE" id="PS50975">
    <property type="entry name" value="ATP_GRASP"/>
    <property type="match status" value="1"/>
</dbReference>
<evidence type="ECO:0000256" key="19">
    <source>
        <dbReference type="PIRSR" id="PIRSR039102-1"/>
    </source>
</evidence>
<dbReference type="PIRSF" id="PIRSF039102">
    <property type="entry name" value="Ddl/VanB"/>
    <property type="match status" value="1"/>
</dbReference>
<dbReference type="PROSITE" id="PS00843">
    <property type="entry name" value="DALA_DALA_LIGASE_1"/>
    <property type="match status" value="1"/>
</dbReference>
<dbReference type="Pfam" id="PF01820">
    <property type="entry name" value="Dala_Dala_lig_N"/>
    <property type="match status" value="1"/>
</dbReference>
<dbReference type="InterPro" id="IPR013815">
    <property type="entry name" value="ATP_grasp_subdomain_1"/>
</dbReference>
<evidence type="ECO:0000313" key="24">
    <source>
        <dbReference type="Proteomes" id="UP000192342"/>
    </source>
</evidence>
<feature type="binding site" evidence="20">
    <location>
        <position position="269"/>
    </location>
    <ligand>
        <name>Mg(2+)</name>
        <dbReference type="ChEBI" id="CHEBI:18420"/>
        <label>1</label>
    </ligand>
</feature>
<keyword evidence="16 18" id="KW-0961">Cell wall biogenesis/degradation</keyword>
<evidence type="ECO:0000256" key="11">
    <source>
        <dbReference type="ARBA" id="ARBA00022840"/>
    </source>
</evidence>
<keyword evidence="15 20" id="KW-0464">Manganese</keyword>
<comment type="cofactor">
    <cofactor evidence="1">
        <name>Mn(2+)</name>
        <dbReference type="ChEBI" id="CHEBI:29035"/>
    </cofactor>
</comment>
<dbReference type="EC" id="6.3.2.4" evidence="6 18"/>
<evidence type="ECO:0000256" key="9">
    <source>
        <dbReference type="ARBA" id="ARBA00022723"/>
    </source>
</evidence>
<keyword evidence="8 18" id="KW-0436">Ligase</keyword>
<evidence type="ECO:0000256" key="14">
    <source>
        <dbReference type="ARBA" id="ARBA00022984"/>
    </source>
</evidence>
<evidence type="ECO:0000256" key="15">
    <source>
        <dbReference type="ARBA" id="ARBA00023211"/>
    </source>
</evidence>
<dbReference type="InterPro" id="IPR000291">
    <property type="entry name" value="D-Ala_lig_Van_CS"/>
</dbReference>
<keyword evidence="12 20" id="KW-0460">Magnesium</keyword>
<evidence type="ECO:0000256" key="12">
    <source>
        <dbReference type="ARBA" id="ARBA00022842"/>
    </source>
</evidence>
<feature type="active site" evidence="19">
    <location>
        <position position="149"/>
    </location>
</feature>
<keyword evidence="14 18" id="KW-0573">Peptidoglycan synthesis</keyword>
<evidence type="ECO:0000256" key="8">
    <source>
        <dbReference type="ARBA" id="ARBA00022598"/>
    </source>
</evidence>
<proteinExistence type="inferred from homology"/>
<dbReference type="NCBIfam" id="TIGR01205">
    <property type="entry name" value="D_ala_D_alaTIGR"/>
    <property type="match status" value="1"/>
</dbReference>
<dbReference type="GO" id="GO:0005524">
    <property type="term" value="F:ATP binding"/>
    <property type="evidence" value="ECO:0007669"/>
    <property type="project" value="UniProtKB-UniRule"/>
</dbReference>
<feature type="binding site" evidence="20">
    <location>
        <position position="271"/>
    </location>
    <ligand>
        <name>Mg(2+)</name>
        <dbReference type="ChEBI" id="CHEBI:18420"/>
        <label>2</label>
    </ligand>
</feature>
<dbReference type="InterPro" id="IPR011761">
    <property type="entry name" value="ATP-grasp"/>
</dbReference>
<evidence type="ECO:0000256" key="13">
    <source>
        <dbReference type="ARBA" id="ARBA00022960"/>
    </source>
</evidence>
<dbReference type="HAMAP" id="MF_00047">
    <property type="entry name" value="Dala_Dala_lig"/>
    <property type="match status" value="1"/>
</dbReference>
<dbReference type="Gene3D" id="3.30.470.20">
    <property type="entry name" value="ATP-grasp fold, B domain"/>
    <property type="match status" value="1"/>
</dbReference>
<evidence type="ECO:0000256" key="7">
    <source>
        <dbReference type="ARBA" id="ARBA00022490"/>
    </source>
</evidence>
<comment type="subcellular location">
    <subcellularLocation>
        <location evidence="3 18">Cytoplasm</location>
    </subcellularLocation>
</comment>
<evidence type="ECO:0000256" key="4">
    <source>
        <dbReference type="ARBA" id="ARBA00004752"/>
    </source>
</evidence>
<dbReference type="AlphaFoldDB" id="A0A1Y1SHV7"/>
<dbReference type="GO" id="GO:0071555">
    <property type="term" value="P:cell wall organization"/>
    <property type="evidence" value="ECO:0007669"/>
    <property type="project" value="UniProtKB-KW"/>
</dbReference>
<reference evidence="23 24" key="1">
    <citation type="submission" date="2013-04" db="EMBL/GenBank/DDBJ databases">
        <title>Oceanococcus atlanticus 22II-S10r2 Genome Sequencing.</title>
        <authorList>
            <person name="Lai Q."/>
            <person name="Li G."/>
            <person name="Shao Z."/>
        </authorList>
    </citation>
    <scope>NUCLEOTIDE SEQUENCE [LARGE SCALE GENOMIC DNA]</scope>
    <source>
        <strain evidence="23 24">22II-S10r2</strain>
    </source>
</reference>
<comment type="function">
    <text evidence="2 18">Cell wall formation.</text>
</comment>
<evidence type="ECO:0000256" key="20">
    <source>
        <dbReference type="PIRSR" id="PIRSR039102-3"/>
    </source>
</evidence>
<comment type="cofactor">
    <cofactor evidence="20">
        <name>Mg(2+)</name>
        <dbReference type="ChEBI" id="CHEBI:18420"/>
    </cofactor>
    <cofactor evidence="20">
        <name>Mn(2+)</name>
        <dbReference type="ChEBI" id="CHEBI:29035"/>
    </cofactor>
    <text evidence="20">Binds 2 magnesium or manganese ions per subunit.</text>
</comment>
<name>A0A1Y1SHV7_9GAMM</name>
<dbReference type="InterPro" id="IPR011095">
    <property type="entry name" value="Dala_Dala_lig_C"/>
</dbReference>
<evidence type="ECO:0000256" key="17">
    <source>
        <dbReference type="ARBA" id="ARBA00047614"/>
    </source>
</evidence>
<evidence type="ECO:0000256" key="3">
    <source>
        <dbReference type="ARBA" id="ARBA00004496"/>
    </source>
</evidence>
<evidence type="ECO:0000313" key="23">
    <source>
        <dbReference type="EMBL" id="ORE89236.1"/>
    </source>
</evidence>